<organism evidence="9 10">
    <name type="scientific">Acinetobacter guerrae</name>
    <dbReference type="NCBI Taxonomy" id="1843371"/>
    <lineage>
        <taxon>Bacteria</taxon>
        <taxon>Pseudomonadati</taxon>
        <taxon>Pseudomonadota</taxon>
        <taxon>Gammaproteobacteria</taxon>
        <taxon>Moraxellales</taxon>
        <taxon>Moraxellaceae</taxon>
        <taxon>Acinetobacter</taxon>
    </lineage>
</organism>
<evidence type="ECO:0000313" key="9">
    <source>
        <dbReference type="EMBL" id="RKG35029.1"/>
    </source>
</evidence>
<keyword evidence="3" id="KW-1003">Cell membrane</keyword>
<comment type="subcellular location">
    <subcellularLocation>
        <location evidence="1">Cell membrane</location>
        <topology evidence="1">Multi-pass membrane protein</topology>
    </subcellularLocation>
</comment>
<feature type="transmembrane region" description="Helical" evidence="8">
    <location>
        <begin position="221"/>
        <end position="244"/>
    </location>
</feature>
<feature type="transmembrane region" description="Helical" evidence="8">
    <location>
        <begin position="40"/>
        <end position="65"/>
    </location>
</feature>
<name>A0A3A8ELM1_9GAMM</name>
<reference evidence="9 10" key="1">
    <citation type="submission" date="2018-09" db="EMBL/GenBank/DDBJ databases">
        <title>The draft genome of Acinetobacter spp. strains.</title>
        <authorList>
            <person name="Qin J."/>
            <person name="Feng Y."/>
            <person name="Zong Z."/>
        </authorList>
    </citation>
    <scope>NUCLEOTIDE SEQUENCE [LARGE SCALE GENOMIC DNA]</scope>
    <source>
        <strain evidence="9 10">WCHAc060096</strain>
    </source>
</reference>
<dbReference type="InterPro" id="IPR036458">
    <property type="entry name" value="Na:dicarbo_symporter_sf"/>
</dbReference>
<dbReference type="FunFam" id="1.10.3860.10:FF:000001">
    <property type="entry name" value="C4-dicarboxylate transport protein"/>
    <property type="match status" value="1"/>
</dbReference>
<evidence type="ECO:0000256" key="3">
    <source>
        <dbReference type="ARBA" id="ARBA00022475"/>
    </source>
</evidence>
<dbReference type="EMBL" id="RAXU01000004">
    <property type="protein sequence ID" value="RKG35029.1"/>
    <property type="molecule type" value="Genomic_DNA"/>
</dbReference>
<accession>A0A3A8ELM1</accession>
<dbReference type="PROSITE" id="PS00713">
    <property type="entry name" value="NA_DICARBOXYL_SYMP_1"/>
    <property type="match status" value="1"/>
</dbReference>
<dbReference type="RefSeq" id="WP_120369318.1">
    <property type="nucleotide sequence ID" value="NZ_RAXU01000004.1"/>
</dbReference>
<evidence type="ECO:0000256" key="4">
    <source>
        <dbReference type="ARBA" id="ARBA00022692"/>
    </source>
</evidence>
<feature type="transmembrane region" description="Helical" evidence="8">
    <location>
        <begin position="190"/>
        <end position="209"/>
    </location>
</feature>
<feature type="transmembrane region" description="Helical" evidence="8">
    <location>
        <begin position="77"/>
        <end position="99"/>
    </location>
</feature>
<dbReference type="AlphaFoldDB" id="A0A3A8ELM1"/>
<feature type="transmembrane region" description="Helical" evidence="8">
    <location>
        <begin position="379"/>
        <end position="403"/>
    </location>
</feature>
<evidence type="ECO:0000256" key="1">
    <source>
        <dbReference type="ARBA" id="ARBA00004651"/>
    </source>
</evidence>
<dbReference type="GO" id="GO:0070778">
    <property type="term" value="P:L-aspartate transmembrane transport"/>
    <property type="evidence" value="ECO:0007669"/>
    <property type="project" value="TreeGrafter"/>
</dbReference>
<dbReference type="NCBIfam" id="NF002461">
    <property type="entry name" value="PRK01663.1"/>
    <property type="match status" value="1"/>
</dbReference>
<protein>
    <submittedName>
        <fullName evidence="9">C4-dicarboxylate transporter DctA</fullName>
    </submittedName>
</protein>
<dbReference type="InterPro" id="IPR018107">
    <property type="entry name" value="Na-dicarboxylate_symporter_CS"/>
</dbReference>
<evidence type="ECO:0000256" key="8">
    <source>
        <dbReference type="SAM" id="Phobius"/>
    </source>
</evidence>
<keyword evidence="10" id="KW-1185">Reference proteome</keyword>
<dbReference type="GO" id="GO:0015138">
    <property type="term" value="F:fumarate transmembrane transporter activity"/>
    <property type="evidence" value="ECO:0007669"/>
    <property type="project" value="TreeGrafter"/>
</dbReference>
<sequence>MWQKIKSSLFIQVIIALILGIVIGMSFHDFSLNLKPLGDGFISLIKMLIAPIVFCVVVLGIYGASDIKKMGKVGAKTILYFEIVTTIALVLGIAVAYIFKPGVGMNIDISTLDSKDLSTYTERAHAISSGSDFILHIIPKTLFGAFTDGDILQVLLIAILFGISLLLIPKQFSAIVCPAIEAFSEVLFKMMGLIIRLAPLGVLGSVAYTTAKFGLDSLMQLGYLVILFYLTCIIFVVGILGFILKLTGLNIFKFLNYFKDELSIVLGTASSDSVLPQIMKKLKALGIKDSTVGLVIPTGYSFNLDGFSIYLTLGVIFIAQACNIDLSMHNLLAILLVSLVTSKGAHGIPGSALVILAATLSVIPSLPAIGLVLLLSVDWFIGIVRACTNLIGNCVATVVIAHWEKDIDHAKAKAVLDQQSH</sequence>
<dbReference type="Gene3D" id="1.10.3860.10">
    <property type="entry name" value="Sodium:dicarboxylate symporter"/>
    <property type="match status" value="1"/>
</dbReference>
<feature type="transmembrane region" description="Helical" evidence="8">
    <location>
        <begin position="9"/>
        <end position="28"/>
    </location>
</feature>
<dbReference type="Pfam" id="PF00375">
    <property type="entry name" value="SDF"/>
    <property type="match status" value="1"/>
</dbReference>
<dbReference type="NCBIfam" id="NF009587">
    <property type="entry name" value="PRK13027.1"/>
    <property type="match status" value="1"/>
</dbReference>
<keyword evidence="5" id="KW-0769">Symport</keyword>
<dbReference type="SUPFAM" id="SSF118215">
    <property type="entry name" value="Proton glutamate symport protein"/>
    <property type="match status" value="1"/>
</dbReference>
<evidence type="ECO:0000313" key="10">
    <source>
        <dbReference type="Proteomes" id="UP000269001"/>
    </source>
</evidence>
<evidence type="ECO:0000256" key="2">
    <source>
        <dbReference type="ARBA" id="ARBA00022448"/>
    </source>
</evidence>
<keyword evidence="2" id="KW-0813">Transport</keyword>
<dbReference type="PANTHER" id="PTHR42865:SF1">
    <property type="entry name" value="AEROBIC C4-DICARBOXYLATE TRANSPORT PROTEIN"/>
    <property type="match status" value="1"/>
</dbReference>
<feature type="transmembrane region" description="Helical" evidence="8">
    <location>
        <begin position="352"/>
        <end position="373"/>
    </location>
</feature>
<dbReference type="InterPro" id="IPR001991">
    <property type="entry name" value="Na-dicarboxylate_symporter"/>
</dbReference>
<gene>
    <name evidence="9" type="primary">dctA</name>
    <name evidence="9" type="ORF">D7V21_04360</name>
</gene>
<proteinExistence type="predicted"/>
<dbReference type="PRINTS" id="PR00173">
    <property type="entry name" value="EDTRNSPORT"/>
</dbReference>
<dbReference type="PANTHER" id="PTHR42865">
    <property type="entry name" value="PROTON/GLUTAMATE-ASPARTATE SYMPORTER"/>
    <property type="match status" value="1"/>
</dbReference>
<dbReference type="GO" id="GO:0015141">
    <property type="term" value="F:succinate transmembrane transporter activity"/>
    <property type="evidence" value="ECO:0007669"/>
    <property type="project" value="TreeGrafter"/>
</dbReference>
<dbReference type="GO" id="GO:0015366">
    <property type="term" value="F:malate:proton symporter activity"/>
    <property type="evidence" value="ECO:0007669"/>
    <property type="project" value="TreeGrafter"/>
</dbReference>
<evidence type="ECO:0000256" key="6">
    <source>
        <dbReference type="ARBA" id="ARBA00022989"/>
    </source>
</evidence>
<feature type="transmembrane region" description="Helical" evidence="8">
    <location>
        <begin position="151"/>
        <end position="169"/>
    </location>
</feature>
<evidence type="ECO:0000256" key="7">
    <source>
        <dbReference type="ARBA" id="ARBA00023136"/>
    </source>
</evidence>
<comment type="caution">
    <text evidence="9">The sequence shown here is derived from an EMBL/GenBank/DDBJ whole genome shotgun (WGS) entry which is preliminary data.</text>
</comment>
<dbReference type="Proteomes" id="UP000269001">
    <property type="component" value="Unassembled WGS sequence"/>
</dbReference>
<keyword evidence="4 8" id="KW-0812">Transmembrane</keyword>
<keyword evidence="7 8" id="KW-0472">Membrane</keyword>
<dbReference type="PROSITE" id="PS00714">
    <property type="entry name" value="NA_DICARBOXYL_SYMP_2"/>
    <property type="match status" value="1"/>
</dbReference>
<feature type="transmembrane region" description="Helical" evidence="8">
    <location>
        <begin position="309"/>
        <end position="340"/>
    </location>
</feature>
<evidence type="ECO:0000256" key="5">
    <source>
        <dbReference type="ARBA" id="ARBA00022847"/>
    </source>
</evidence>
<keyword evidence="6 8" id="KW-1133">Transmembrane helix</keyword>
<dbReference type="GO" id="GO:0005886">
    <property type="term" value="C:plasma membrane"/>
    <property type="evidence" value="ECO:0007669"/>
    <property type="project" value="UniProtKB-SubCell"/>
</dbReference>